<dbReference type="VEuPathDB" id="FungiDB:jhhlp_000934"/>
<sequence length="846" mass="94711">MGEGLEPLHGEAQKHVPLPKRPRPRSQTIVSFLLFVRLEVFLAESRKTQCSIPGVEPKPGAKDESDPWGDFFLDVVNWITASRITLVISVILLSLGVRDAVSQITRTSFFCASTVDSRTETFLLQGLGMCLDAAILILLWRIISHTKSTQGRLQALSSILQTTSYLAVGIFVFGVVYAKQSFWSMYVSDILQDGILLSVVLITSTVLMCESTPIVPAATILMALGQVASLENVDRMQIWLHGTAFGTLKPLYFLFFGYSLLLSRHHMAMLKTMVKLSLFCSLAVIIFTALPISLIRAGKHELHMHPLNKLIYEARIQSDGWVTRASISGSLHVAALEYQDRNGGRLPPPGFDGWYYFAKEKRSVIIDDFAQIGNDILPFWNVSPKTLRERIEQLNEQPGIAMVRIRGGKAFTTSTRGDHASKPIDELVSMISVFSKHLPDMDIPVNLYDQPRVLSTHGRTSDIWASTSISERQHMESLGCPLGSSVRSREPWNIRDFTTKYISSYSKWQFITDWEGALDTCNQPDVRFLHGFHMMPPANHEPYVQLMPVFSRSKTGGFSDILIPLPANHDSEDESIGNFNGKETNLYWRGGYGDPTVGQQGLRGNHKHRLAHLVNNATSQDETLVVLPTPHNSERFAYARVPTQDLNALLPMDIAFSTDSSPHTCLAKACTAARLELGAKKPQPGLLDHRYVLVLDTDSGPSSVPTAFAAMKSSAVPFISTIFTHWYSERVMPWVHFVPVNLRLTDFHSTLSYFTGLQRQHGADHDGNRDGKHQDPDVAAVTLDGRKVTLRGAMDDASWIASQGKAWAKKALRREDMEVYLYRLLLEWARVIDDRRDELAFVYKSN</sequence>
<evidence type="ECO:0008006" key="5">
    <source>
        <dbReference type="Google" id="ProtNLM"/>
    </source>
</evidence>
<dbReference type="AlphaFoldDB" id="A0A2N3NJV0"/>
<evidence type="ECO:0000313" key="3">
    <source>
        <dbReference type="EMBL" id="PKS12726.1"/>
    </source>
</evidence>
<dbReference type="PANTHER" id="PTHR12203:SF35">
    <property type="entry name" value="PROTEIN O-GLUCOSYLTRANSFERASE 1"/>
    <property type="match status" value="1"/>
</dbReference>
<keyword evidence="2" id="KW-0812">Transmembrane</keyword>
<feature type="transmembrane region" description="Helical" evidence="2">
    <location>
        <begin position="75"/>
        <end position="101"/>
    </location>
</feature>
<name>A0A2N3NJV0_9PEZI</name>
<evidence type="ECO:0000313" key="4">
    <source>
        <dbReference type="Proteomes" id="UP000233524"/>
    </source>
</evidence>
<reference evidence="3 4" key="1">
    <citation type="journal article" date="2017" name="G3 (Bethesda)">
        <title>First Draft Genome Sequence of the Pathogenic Fungus Lomentospora prolificans (Formerly Scedosporium prolificans).</title>
        <authorList>
            <person name="Luo R."/>
            <person name="Zimin A."/>
            <person name="Workman R."/>
            <person name="Fan Y."/>
            <person name="Pertea G."/>
            <person name="Grossman N."/>
            <person name="Wear M.P."/>
            <person name="Jia B."/>
            <person name="Miller H."/>
            <person name="Casadevall A."/>
            <person name="Timp W."/>
            <person name="Zhang S.X."/>
            <person name="Salzberg S.L."/>
        </authorList>
    </citation>
    <scope>NUCLEOTIDE SEQUENCE [LARGE SCALE GENOMIC DNA]</scope>
    <source>
        <strain evidence="3 4">JHH-5317</strain>
    </source>
</reference>
<feature type="transmembrane region" description="Helical" evidence="2">
    <location>
        <begin position="273"/>
        <end position="295"/>
    </location>
</feature>
<dbReference type="InterPro" id="IPR051091">
    <property type="entry name" value="O-Glucosyltr/Glycosyltrsf_90"/>
</dbReference>
<comment type="caution">
    <text evidence="3">The sequence shown here is derived from an EMBL/GenBank/DDBJ whole genome shotgun (WGS) entry which is preliminary data.</text>
</comment>
<gene>
    <name evidence="3" type="ORF">jhhlp_000934</name>
</gene>
<dbReference type="PANTHER" id="PTHR12203">
    <property type="entry name" value="KDEL LYS-ASP-GLU-LEU CONTAINING - RELATED"/>
    <property type="match status" value="1"/>
</dbReference>
<dbReference type="OrthoDB" id="541052at2759"/>
<feature type="transmembrane region" description="Helical" evidence="2">
    <location>
        <begin position="122"/>
        <end position="143"/>
    </location>
</feature>
<protein>
    <recommendedName>
        <fullName evidence="5">Glycosyl transferase CAP10 domain-containing protein</fullName>
    </recommendedName>
</protein>
<keyword evidence="2" id="KW-0472">Membrane</keyword>
<proteinExistence type="predicted"/>
<evidence type="ECO:0000256" key="2">
    <source>
        <dbReference type="SAM" id="Phobius"/>
    </source>
</evidence>
<feature type="compositionally biased region" description="Basic and acidic residues" evidence="1">
    <location>
        <begin position="1"/>
        <end position="14"/>
    </location>
</feature>
<keyword evidence="4" id="KW-1185">Reference proteome</keyword>
<feature type="transmembrane region" description="Helical" evidence="2">
    <location>
        <begin position="238"/>
        <end position="261"/>
    </location>
</feature>
<feature type="transmembrane region" description="Helical" evidence="2">
    <location>
        <begin position="155"/>
        <end position="178"/>
    </location>
</feature>
<organism evidence="3 4">
    <name type="scientific">Lomentospora prolificans</name>
    <dbReference type="NCBI Taxonomy" id="41688"/>
    <lineage>
        <taxon>Eukaryota</taxon>
        <taxon>Fungi</taxon>
        <taxon>Dikarya</taxon>
        <taxon>Ascomycota</taxon>
        <taxon>Pezizomycotina</taxon>
        <taxon>Sordariomycetes</taxon>
        <taxon>Hypocreomycetidae</taxon>
        <taxon>Microascales</taxon>
        <taxon>Microascaceae</taxon>
        <taxon>Lomentospora</taxon>
    </lineage>
</organism>
<dbReference type="InParanoid" id="A0A2N3NJV0"/>
<accession>A0A2N3NJV0</accession>
<dbReference type="EMBL" id="NLAX01000003">
    <property type="protein sequence ID" value="PKS12726.1"/>
    <property type="molecule type" value="Genomic_DNA"/>
</dbReference>
<dbReference type="STRING" id="41688.A0A2N3NJV0"/>
<keyword evidence="2" id="KW-1133">Transmembrane helix</keyword>
<feature type="region of interest" description="Disordered" evidence="1">
    <location>
        <begin position="1"/>
        <end position="22"/>
    </location>
</feature>
<evidence type="ECO:0000256" key="1">
    <source>
        <dbReference type="SAM" id="MobiDB-lite"/>
    </source>
</evidence>
<dbReference type="Proteomes" id="UP000233524">
    <property type="component" value="Unassembled WGS sequence"/>
</dbReference>